<evidence type="ECO:0000259" key="2">
    <source>
        <dbReference type="Pfam" id="PF07007"/>
    </source>
</evidence>
<name>A0A1Y6JVL0_PSEVI</name>
<dbReference type="GeneID" id="47766896"/>
<proteinExistence type="predicted"/>
<feature type="domain" description="Lysozyme inhibitor LprI-like N-terminal" evidence="2">
    <location>
        <begin position="35"/>
        <end position="117"/>
    </location>
</feature>
<dbReference type="PANTHER" id="PTHR39176:SF1">
    <property type="entry name" value="PERIPLASMIC PROTEIN"/>
    <property type="match status" value="1"/>
</dbReference>
<evidence type="ECO:0000313" key="4">
    <source>
        <dbReference type="EMBL" id="UZA71547.1"/>
    </source>
</evidence>
<accession>A0A1Y6JVL0</accession>
<sequence length="195" mass="21397">MVSLALSNALFAGLCILSLTGAAFADSDCNVNEISNPDIITCTQASYAKLDKVLNAQYNSLLSELDSPSKSELLSTQKAWVTLKEEYCDDLKHSGAESPVEIISCKTQFTSFRLSELIYLHTGVVGDGFYKAVSMVNNNVTSFDYAKAFEYVSGDSDFGALWKDYAGKNCAMTNKLYGESLKGCMARMRFQTPIY</sequence>
<keyword evidence="1" id="KW-0732">Signal</keyword>
<dbReference type="KEGG" id="pvd:CFBP1590__5256"/>
<feature type="chain" id="PRO_5011005778" evidence="1">
    <location>
        <begin position="26"/>
        <end position="195"/>
    </location>
</feature>
<protein>
    <submittedName>
        <fullName evidence="4">DUF1311 domain-containing protein</fullName>
    </submittedName>
</protein>
<dbReference type="PANTHER" id="PTHR39176">
    <property type="entry name" value="PERIPLASMIC PROTEIN-RELATED"/>
    <property type="match status" value="1"/>
</dbReference>
<dbReference type="Gene3D" id="1.20.1270.180">
    <property type="match status" value="1"/>
</dbReference>
<dbReference type="Proteomes" id="UP001163644">
    <property type="component" value="Chromosome"/>
</dbReference>
<dbReference type="Pfam" id="PF07007">
    <property type="entry name" value="LprI"/>
    <property type="match status" value="1"/>
</dbReference>
<dbReference type="EMBL" id="CP036495">
    <property type="protein sequence ID" value="UZA71547.1"/>
    <property type="molecule type" value="Genomic_DNA"/>
</dbReference>
<organism evidence="3 5">
    <name type="scientific">Pseudomonas viridiflava</name>
    <name type="common">Phytomonas viridiflava</name>
    <dbReference type="NCBI Taxonomy" id="33069"/>
    <lineage>
        <taxon>Bacteria</taxon>
        <taxon>Pseudomonadati</taxon>
        <taxon>Pseudomonadota</taxon>
        <taxon>Gammaproteobacteria</taxon>
        <taxon>Pseudomonadales</taxon>
        <taxon>Pseudomonadaceae</taxon>
        <taxon>Pseudomonas</taxon>
    </lineage>
</organism>
<evidence type="ECO:0000313" key="3">
    <source>
        <dbReference type="EMBL" id="SMS12842.1"/>
    </source>
</evidence>
<gene>
    <name evidence="3" type="ORF">CFBP1590__5256</name>
    <name evidence="4" type="ORF">EZZ81_26225</name>
</gene>
<dbReference type="AlphaFoldDB" id="A0A1Y6JVL0"/>
<dbReference type="Proteomes" id="UP000196842">
    <property type="component" value="Chromosome I"/>
</dbReference>
<dbReference type="EMBL" id="LT855380">
    <property type="protein sequence ID" value="SMS12842.1"/>
    <property type="molecule type" value="Genomic_DNA"/>
</dbReference>
<dbReference type="InterPro" id="IPR009739">
    <property type="entry name" value="LprI-like_N"/>
</dbReference>
<evidence type="ECO:0000256" key="1">
    <source>
        <dbReference type="SAM" id="SignalP"/>
    </source>
</evidence>
<reference evidence="4" key="2">
    <citation type="submission" date="2019-02" db="EMBL/GenBank/DDBJ databases">
        <authorList>
            <person name="Lutz S."/>
            <person name="Schori C."/>
            <person name="Ahrens C.H."/>
            <person name="Gueguen E."/>
        </authorList>
    </citation>
    <scope>NUCLEOTIDE SEQUENCE</scope>
    <source>
        <strain evidence="4">Psy35</strain>
    </source>
</reference>
<feature type="signal peptide" evidence="1">
    <location>
        <begin position="1"/>
        <end position="25"/>
    </location>
</feature>
<dbReference type="RefSeq" id="WP_029244051.1">
    <property type="nucleotide sequence ID" value="NZ_CP036495.1"/>
</dbReference>
<reference evidence="3 5" key="1">
    <citation type="submission" date="2017-05" db="EMBL/GenBank/DDBJ databases">
        <authorList>
            <person name="Song R."/>
            <person name="Chenine A.L."/>
            <person name="Ruprecht R.M."/>
        </authorList>
    </citation>
    <scope>NUCLEOTIDE SEQUENCE [LARGE SCALE GENOMIC DNA]</scope>
    <source>
        <strain evidence="3 5">CFBP 1590</strain>
    </source>
</reference>
<evidence type="ECO:0000313" key="5">
    <source>
        <dbReference type="Proteomes" id="UP000196842"/>
    </source>
</evidence>